<proteinExistence type="predicted"/>
<dbReference type="PANTHER" id="PTHR10579">
    <property type="entry name" value="CALCIUM-ACTIVATED CHLORIDE CHANNEL REGULATOR"/>
    <property type="match status" value="1"/>
</dbReference>
<dbReference type="SMART" id="SM00327">
    <property type="entry name" value="VWA"/>
    <property type="match status" value="1"/>
</dbReference>
<keyword evidence="4" id="KW-1185">Reference proteome</keyword>
<dbReference type="RefSeq" id="XP_019630577.1">
    <property type="nucleotide sequence ID" value="XM_019775018.1"/>
</dbReference>
<dbReference type="OrthoDB" id="687730at2759"/>
<keyword evidence="1" id="KW-1133">Transmembrane helix</keyword>
<evidence type="ECO:0000256" key="2">
    <source>
        <dbReference type="SAM" id="SignalP"/>
    </source>
</evidence>
<evidence type="ECO:0000256" key="1">
    <source>
        <dbReference type="SAM" id="Phobius"/>
    </source>
</evidence>
<dbReference type="InterPro" id="IPR051266">
    <property type="entry name" value="CLCR"/>
</dbReference>
<dbReference type="Gene3D" id="3.40.50.410">
    <property type="entry name" value="von Willebrand factor, type A domain"/>
    <property type="match status" value="1"/>
</dbReference>
<keyword evidence="1" id="KW-0472">Membrane</keyword>
<evidence type="ECO:0000259" key="3">
    <source>
        <dbReference type="PROSITE" id="PS50234"/>
    </source>
</evidence>
<evidence type="ECO:0000313" key="4">
    <source>
        <dbReference type="Proteomes" id="UP000515135"/>
    </source>
</evidence>
<feature type="signal peptide" evidence="2">
    <location>
        <begin position="1"/>
        <end position="19"/>
    </location>
</feature>
<dbReference type="Pfam" id="PF00092">
    <property type="entry name" value="VWA"/>
    <property type="match status" value="1"/>
</dbReference>
<gene>
    <name evidence="5" type="primary">LOC109474667</name>
</gene>
<feature type="chain" id="PRO_5027895767" evidence="2">
    <location>
        <begin position="20"/>
        <end position="954"/>
    </location>
</feature>
<dbReference type="InterPro" id="IPR036465">
    <property type="entry name" value="vWFA_dom_sf"/>
</dbReference>
<dbReference type="PROSITE" id="PS50234">
    <property type="entry name" value="VWFA"/>
    <property type="match status" value="1"/>
</dbReference>
<feature type="transmembrane region" description="Helical" evidence="1">
    <location>
        <begin position="901"/>
        <end position="924"/>
    </location>
</feature>
<keyword evidence="2" id="KW-0732">Signal</keyword>
<protein>
    <submittedName>
        <fullName evidence="5">Calcium-activated chloride channel regulator 4A-like</fullName>
    </submittedName>
</protein>
<dbReference type="InterPro" id="IPR002035">
    <property type="entry name" value="VWF_A"/>
</dbReference>
<dbReference type="Proteomes" id="UP000515135">
    <property type="component" value="Unplaced"/>
</dbReference>
<dbReference type="KEGG" id="bbel:109474667"/>
<dbReference type="CDD" id="cd00198">
    <property type="entry name" value="vWFA"/>
    <property type="match status" value="1"/>
</dbReference>
<dbReference type="AlphaFoldDB" id="A0A6P4ZHL2"/>
<name>A0A6P4ZHL2_BRABE</name>
<dbReference type="SUPFAM" id="SSF53300">
    <property type="entry name" value="vWA-like"/>
    <property type="match status" value="1"/>
</dbReference>
<feature type="domain" description="VWFA" evidence="3">
    <location>
        <begin position="322"/>
        <end position="493"/>
    </location>
</feature>
<evidence type="ECO:0000313" key="5">
    <source>
        <dbReference type="RefSeq" id="XP_019630577.1"/>
    </source>
</evidence>
<organism evidence="4 5">
    <name type="scientific">Branchiostoma belcheri</name>
    <name type="common">Amphioxus</name>
    <dbReference type="NCBI Taxonomy" id="7741"/>
    <lineage>
        <taxon>Eukaryota</taxon>
        <taxon>Metazoa</taxon>
        <taxon>Chordata</taxon>
        <taxon>Cephalochordata</taxon>
        <taxon>Leptocardii</taxon>
        <taxon>Amphioxiformes</taxon>
        <taxon>Branchiostomatidae</taxon>
        <taxon>Branchiostoma</taxon>
    </lineage>
</organism>
<keyword evidence="1" id="KW-0812">Transmembrane</keyword>
<sequence>MAATPWVLLLFALAWRSEAVFTSPHQIKLQNNEYSDVLVAIHRDIPEDLRIVDRLKEILTKASEDLYIATNSRAFLKEVKILIPKTWSKKPEYQPAGTETFERANVRVDVPNALYGDNPYVQQKGGCGEAGDYMHLTPKYVLDKQYGEAYWGPNGKTFVHEWAHLRWGLFDEYGQDDPAGQSYPHFYSGSLGGVQPTRCSAWVAGTNKHMVTGAPCQLDPVTGVYGPECRFYPDEQTNRATGSYMFMHFLNQVTSFCHSDPSGDPLSYHNREAPNKHNSLCGGQSAWGVMDRHPDFANGANPPREVQSTVPDFVLLQENDYRIVLVLDASNSMRGEPLRRLGQVATRFIRSTVGFGASVGLVKFARHASIDHPVISVDSQADRDALIATIPTTTVLYTCIGCGLLKGVEALEAVGPPEGGVLLLVTDGRETTAPRIRDVIPELLRKRVIVATVAYSQNADATLESLAQQTGGPSFYAARRDSAALDNAFTATFEATAGGKGVKLLNEERTIAGGQTYTNHVHVDSSVGQNTTFSFYWLGGSRPTVTMETPVGHVITEGSPMYDVTSDTITVEIPGMAPPGKWAYNISNPGPDDHDVITIITSYPPTDGEPIRVKAQVSAVSLNYSSSQPTALRIFASVRRGYLPVTGAVVKVHIAKPPDGRVEELLLLDNGAGADVTKNDGIYSRYFLGFSADGRYGVSVTVDNSQGDAAGYTVIQRRAGSGAMPMDPDAGGSSVQQEPLQQFQRMTTGGVFEVQGVPSGGVPTVDVLPPSRVTDLAVVDVSHADATVTLRWTASGDDFDQGGPANFVELRYGRHFDQLADDFLGSPLVDQSQVLQGNLTSPPPPGHVQTVNIRVPERGHNVTFAFSLRMCDDQDNCSPPSNIVTSNLEHIAQPIKANNTVTWVIIGCVVGVAVLAAILILLYFTVCRAKKQIKPADSIHPAPTNGNTSYARTV</sequence>
<dbReference type="NCBIfam" id="NF041940">
    <property type="entry name" value="choice_anch_X"/>
    <property type="match status" value="1"/>
</dbReference>
<dbReference type="PANTHER" id="PTHR10579:SF177">
    <property type="entry name" value="CALCIUM-ACTIVATED CHLORIDE CHANNEL REGULATOR 4-LIKE PROTEIN"/>
    <property type="match status" value="1"/>
</dbReference>
<reference evidence="5" key="1">
    <citation type="submission" date="2025-08" db="UniProtKB">
        <authorList>
            <consortium name="RefSeq"/>
        </authorList>
    </citation>
    <scope>IDENTIFICATION</scope>
    <source>
        <tissue evidence="5">Gonad</tissue>
    </source>
</reference>
<dbReference type="GeneID" id="109474667"/>
<accession>A0A6P4ZHL2</accession>
<dbReference type="Pfam" id="PF08434">
    <property type="entry name" value="CLCA"/>
    <property type="match status" value="1"/>
</dbReference>
<dbReference type="InterPro" id="IPR013642">
    <property type="entry name" value="CLCA_N"/>
</dbReference>